<keyword evidence="3" id="KW-1185">Reference proteome</keyword>
<evidence type="ECO:0000256" key="1">
    <source>
        <dbReference type="SAM" id="SignalP"/>
    </source>
</evidence>
<dbReference type="KEGG" id="ssan:NX02_03205"/>
<dbReference type="RefSeq" id="WP_025290710.1">
    <property type="nucleotide sequence ID" value="NZ_CP006644.1"/>
</dbReference>
<dbReference type="PATRIC" id="fig|1123269.5.peg.623"/>
<gene>
    <name evidence="2" type="ORF">NX02_03205</name>
</gene>
<evidence type="ECO:0000313" key="2">
    <source>
        <dbReference type="EMBL" id="AHE52395.1"/>
    </source>
</evidence>
<proteinExistence type="predicted"/>
<dbReference type="OrthoDB" id="7592829at2"/>
<feature type="chain" id="PRO_5004786071" evidence="1">
    <location>
        <begin position="25"/>
        <end position="671"/>
    </location>
</feature>
<feature type="signal peptide" evidence="1">
    <location>
        <begin position="1"/>
        <end position="24"/>
    </location>
</feature>
<keyword evidence="1" id="KW-0732">Signal</keyword>
<dbReference type="EMBL" id="CP006644">
    <property type="protein sequence ID" value="AHE52395.1"/>
    <property type="molecule type" value="Genomic_DNA"/>
</dbReference>
<reference evidence="2 3" key="1">
    <citation type="submission" date="2013-07" db="EMBL/GenBank/DDBJ databases">
        <title>Completed genome of Sphingomonas sanxanigenens NX02.</title>
        <authorList>
            <person name="Ma T."/>
            <person name="Huang H."/>
            <person name="Wu M."/>
            <person name="Li X."/>
            <person name="Li G."/>
        </authorList>
    </citation>
    <scope>NUCLEOTIDE SEQUENCE [LARGE SCALE GENOMIC DNA]</scope>
    <source>
        <strain evidence="2 3">NX02</strain>
    </source>
</reference>
<dbReference type="eggNOG" id="ENOG5033PTQ">
    <property type="taxonomic scope" value="Bacteria"/>
</dbReference>
<name>W0A9P3_9SPHN</name>
<organism evidence="2 3">
    <name type="scientific">Sphingomonas sanxanigenens DSM 19645 = NX02</name>
    <dbReference type="NCBI Taxonomy" id="1123269"/>
    <lineage>
        <taxon>Bacteria</taxon>
        <taxon>Pseudomonadati</taxon>
        <taxon>Pseudomonadota</taxon>
        <taxon>Alphaproteobacteria</taxon>
        <taxon>Sphingomonadales</taxon>
        <taxon>Sphingomonadaceae</taxon>
        <taxon>Sphingomonas</taxon>
    </lineage>
</organism>
<dbReference type="HOGENOM" id="CLU_398929_0_0_5"/>
<dbReference type="AlphaFoldDB" id="W0A9P3"/>
<dbReference type="STRING" id="1123269.NX02_03205"/>
<evidence type="ECO:0000313" key="3">
    <source>
        <dbReference type="Proteomes" id="UP000018851"/>
    </source>
</evidence>
<dbReference type="Proteomes" id="UP000018851">
    <property type="component" value="Chromosome"/>
</dbReference>
<protein>
    <submittedName>
        <fullName evidence="2">Uncharacterized protein</fullName>
    </submittedName>
</protein>
<sequence>MRGGLLLATAAAVTAAAAASPAAAQVSAPHVWAVRGVYGFDAQSCGTEAGLEAAMIAPEFCATVAAAQAPLAERFQQAMLARFPGAEAKFAQSLPAGTTPNARLKATLIASLRLTRATMWRVDKAAGSDGFLPVTLTLDIANADTGEVVFTRSRSAVGQGVYPTAQVEQRLRAELPAHLDATMQALVTEAAAAWKPYAQSAKIVGKVDAGYVIDRGRAQGIRAGASVGSDVAEGEVAYAGAGYAIVRPLLGDYREGQVLTRTAVTPVALLAKPSVLVAVDRMPRGYGRLYLTEILQDALGAGGGFAPMPVAPGFARLRAAAVGEAGAEAGRQRALPDYVARVSVVPLPSAVFASNIPGVTIERHQADAFVDLVDRSGRVVYSAHGTGLITDQISGDTRFSPDQRRDTVVRNALIDAAAKLARFKPQPLQLPIATAGADRILIADKGGALPLGAQLVVLRNEGRKPGIEGPVFAPVGLVRTVELAEGGLIAVNADAAKISLRAKDVVAIDQAGKPLLARRALVQCAAPVDDRGSVAAGWWSIAAESAFAGQFAAPVRIAGLPGLLARYRTDFAGWDSFAPAQPVTTDQCFRPVIAFDPGRGKGGAQYGMTVGYTLMRGATKVAGQGLEAMLSPTEVPAGTPAPSRSAMLEQDLMANALPLAISAAAALKPVN</sequence>
<accession>W0A9P3</accession>